<feature type="signal peptide" evidence="1">
    <location>
        <begin position="1"/>
        <end position="22"/>
    </location>
</feature>
<evidence type="ECO:0000313" key="3">
    <source>
        <dbReference type="Proteomes" id="UP000193978"/>
    </source>
</evidence>
<dbReference type="SUPFAM" id="SSF141452">
    <property type="entry name" value="Hcp1-like"/>
    <property type="match status" value="1"/>
</dbReference>
<evidence type="ECO:0008006" key="4">
    <source>
        <dbReference type="Google" id="ProtNLM"/>
    </source>
</evidence>
<dbReference type="InterPro" id="IPR008514">
    <property type="entry name" value="T6SS_Hcp"/>
</dbReference>
<dbReference type="InterPro" id="IPR036624">
    <property type="entry name" value="Hcp1-lik_sf"/>
</dbReference>
<dbReference type="Pfam" id="PF05638">
    <property type="entry name" value="T6SS_HCP"/>
    <property type="match status" value="1"/>
</dbReference>
<dbReference type="AlphaFoldDB" id="A0A1W6MU88"/>
<dbReference type="EMBL" id="CP019948">
    <property type="protein sequence ID" value="ARN81168.1"/>
    <property type="molecule type" value="Genomic_DNA"/>
</dbReference>
<keyword evidence="1" id="KW-0732">Signal</keyword>
<dbReference type="OrthoDB" id="5146053at2"/>
<dbReference type="RefSeq" id="WP_158658675.1">
    <property type="nucleotide sequence ID" value="NZ_AP027149.1"/>
</dbReference>
<organism evidence="2 3">
    <name type="scientific">Methylocystis bryophila</name>
    <dbReference type="NCBI Taxonomy" id="655015"/>
    <lineage>
        <taxon>Bacteria</taxon>
        <taxon>Pseudomonadati</taxon>
        <taxon>Pseudomonadota</taxon>
        <taxon>Alphaproteobacteria</taxon>
        <taxon>Hyphomicrobiales</taxon>
        <taxon>Methylocystaceae</taxon>
        <taxon>Methylocystis</taxon>
    </lineage>
</organism>
<name>A0A1W6MU88_9HYPH</name>
<reference evidence="2 3" key="1">
    <citation type="submission" date="2017-02" db="EMBL/GenBank/DDBJ databases">
        <authorList>
            <person name="Peterson S.W."/>
        </authorList>
    </citation>
    <scope>NUCLEOTIDE SEQUENCE [LARGE SCALE GENOMIC DNA]</scope>
    <source>
        <strain evidence="2 3">S285</strain>
    </source>
</reference>
<evidence type="ECO:0000256" key="1">
    <source>
        <dbReference type="SAM" id="SignalP"/>
    </source>
</evidence>
<accession>A0A1W6MU88</accession>
<dbReference type="Gene3D" id="2.30.110.20">
    <property type="entry name" value="Hcp1-like"/>
    <property type="match status" value="1"/>
</dbReference>
<proteinExistence type="predicted"/>
<gene>
    <name evidence="2" type="ORF">B1812_08825</name>
</gene>
<sequence>MIKLKLAVVMGAALALASIAGAEAAAQQIFLKFPGLPGASTQKGHEGEIILTGFSTTDYVTIASSGGGGGAGKPVCGQVSILKPLDMTGPQFLALLFKGRQTAGPVTITFETTSGNAPYDYYKIDLQDVLVTSISQSDPQDNGVNETIVLHADRFKYTYYPTTADGRPGAPVVFGWDCLTNRAF</sequence>
<protein>
    <recommendedName>
        <fullName evidence="4">Type VI secretion system tube protein Hcp</fullName>
    </recommendedName>
</protein>
<dbReference type="KEGG" id="mbry:B1812_08825"/>
<keyword evidence="3" id="KW-1185">Reference proteome</keyword>
<feature type="chain" id="PRO_5012280834" description="Type VI secretion system tube protein Hcp" evidence="1">
    <location>
        <begin position="23"/>
        <end position="184"/>
    </location>
</feature>
<evidence type="ECO:0000313" key="2">
    <source>
        <dbReference type="EMBL" id="ARN81168.1"/>
    </source>
</evidence>
<dbReference type="STRING" id="655015.B1812_08825"/>
<dbReference type="Proteomes" id="UP000193978">
    <property type="component" value="Chromosome"/>
</dbReference>